<dbReference type="EMBL" id="ASPP01007650">
    <property type="protein sequence ID" value="ETO26766.1"/>
    <property type="molecule type" value="Genomic_DNA"/>
</dbReference>
<evidence type="ECO:0000256" key="1">
    <source>
        <dbReference type="SAM" id="MobiDB-lite"/>
    </source>
</evidence>
<evidence type="ECO:0000313" key="3">
    <source>
        <dbReference type="Proteomes" id="UP000023152"/>
    </source>
</evidence>
<reference evidence="2 3" key="1">
    <citation type="journal article" date="2013" name="Curr. Biol.">
        <title>The Genome of the Foraminiferan Reticulomyxa filosa.</title>
        <authorList>
            <person name="Glockner G."/>
            <person name="Hulsmann N."/>
            <person name="Schleicher M."/>
            <person name="Noegel A.A."/>
            <person name="Eichinger L."/>
            <person name="Gallinger C."/>
            <person name="Pawlowski J."/>
            <person name="Sierra R."/>
            <person name="Euteneuer U."/>
            <person name="Pillet L."/>
            <person name="Moustafa A."/>
            <person name="Platzer M."/>
            <person name="Groth M."/>
            <person name="Szafranski K."/>
            <person name="Schliwa M."/>
        </authorList>
    </citation>
    <scope>NUCLEOTIDE SEQUENCE [LARGE SCALE GENOMIC DNA]</scope>
</reference>
<comment type="caution">
    <text evidence="2">The sequence shown here is derived from an EMBL/GenBank/DDBJ whole genome shotgun (WGS) entry which is preliminary data.</text>
</comment>
<feature type="region of interest" description="Disordered" evidence="1">
    <location>
        <begin position="1"/>
        <end position="43"/>
    </location>
</feature>
<name>X6NLA0_RETFI</name>
<feature type="compositionally biased region" description="Basic and acidic residues" evidence="1">
    <location>
        <begin position="7"/>
        <end position="23"/>
    </location>
</feature>
<sequence length="230" mass="27641">MAVRQKKTNENEKDAIPEMHTPEETEAPISKPETEIKSTNNIEQETESMWSYIKKIDRERAREKEYELLKEQNKYLEPMDLVMEISGLMYEFESRKQFDFYGLRTAWKSKDAFQIHVDRALGLNEKILYEYNIVQQLETDINNLRTERCRQMIELQTLKQNLENLQFAEDLESLQQLIQWRQRLQKLSQDWKHFLATTQQIGGKYKRYLMKEYGSEIALALDCHQQTQVY</sequence>
<evidence type="ECO:0000313" key="2">
    <source>
        <dbReference type="EMBL" id="ETO26766.1"/>
    </source>
</evidence>
<dbReference type="Proteomes" id="UP000023152">
    <property type="component" value="Unassembled WGS sequence"/>
</dbReference>
<gene>
    <name evidence="2" type="ORF">RFI_10365</name>
</gene>
<keyword evidence="3" id="KW-1185">Reference proteome</keyword>
<feature type="non-terminal residue" evidence="2">
    <location>
        <position position="230"/>
    </location>
</feature>
<proteinExistence type="predicted"/>
<protein>
    <submittedName>
        <fullName evidence="2">Uncharacterized protein</fullName>
    </submittedName>
</protein>
<dbReference type="AlphaFoldDB" id="X6NLA0"/>
<organism evidence="2 3">
    <name type="scientific">Reticulomyxa filosa</name>
    <dbReference type="NCBI Taxonomy" id="46433"/>
    <lineage>
        <taxon>Eukaryota</taxon>
        <taxon>Sar</taxon>
        <taxon>Rhizaria</taxon>
        <taxon>Retaria</taxon>
        <taxon>Foraminifera</taxon>
        <taxon>Monothalamids</taxon>
        <taxon>Reticulomyxidae</taxon>
        <taxon>Reticulomyxa</taxon>
    </lineage>
</organism>
<accession>X6NLA0</accession>